<dbReference type="KEGG" id="hsw:Hsw_0904"/>
<dbReference type="STRING" id="1227739.Hsw_0904"/>
<proteinExistence type="predicted"/>
<evidence type="ECO:0000313" key="1">
    <source>
        <dbReference type="EMBL" id="AHJ96499.1"/>
    </source>
</evidence>
<dbReference type="PATRIC" id="fig|1227739.3.peg.1151"/>
<keyword evidence="2" id="KW-1185">Reference proteome</keyword>
<name>W8ETN2_9BACT</name>
<dbReference type="EMBL" id="CP007145">
    <property type="protein sequence ID" value="AHJ96499.1"/>
    <property type="molecule type" value="Genomic_DNA"/>
</dbReference>
<dbReference type="AlphaFoldDB" id="W8ETN2"/>
<evidence type="ECO:0000313" key="2">
    <source>
        <dbReference type="Proteomes" id="UP000019423"/>
    </source>
</evidence>
<gene>
    <name evidence="1" type="ORF">Hsw_0904</name>
</gene>
<dbReference type="Proteomes" id="UP000019423">
    <property type="component" value="Chromosome"/>
</dbReference>
<reference evidence="1 2" key="1">
    <citation type="submission" date="2014-01" db="EMBL/GenBank/DDBJ databases">
        <title>Complete genome sequence of ionizing-radiation resistance bacterium Hymenobacter swuensis DY53.</title>
        <authorList>
            <person name="Jung J.-H."/>
            <person name="Jeong S.-W."/>
            <person name="Joe M.-H."/>
            <person name="Cho y.-j."/>
            <person name="Kim M.-K."/>
            <person name="Lim S.-Y."/>
        </authorList>
    </citation>
    <scope>NUCLEOTIDE SEQUENCE [LARGE SCALE GENOMIC DNA]</scope>
    <source>
        <strain evidence="1 2">DY53</strain>
    </source>
</reference>
<dbReference type="HOGENOM" id="CLU_1641458_0_0_10"/>
<dbReference type="OrthoDB" id="1118927at2"/>
<dbReference type="PROSITE" id="PS51257">
    <property type="entry name" value="PROKAR_LIPOPROTEIN"/>
    <property type="match status" value="1"/>
</dbReference>
<accession>W8ETN2</accession>
<evidence type="ECO:0008006" key="3">
    <source>
        <dbReference type="Google" id="ProtNLM"/>
    </source>
</evidence>
<organism evidence="1 2">
    <name type="scientific">Hymenobacter swuensis DY53</name>
    <dbReference type="NCBI Taxonomy" id="1227739"/>
    <lineage>
        <taxon>Bacteria</taxon>
        <taxon>Pseudomonadati</taxon>
        <taxon>Bacteroidota</taxon>
        <taxon>Cytophagia</taxon>
        <taxon>Cytophagales</taxon>
        <taxon>Hymenobacteraceae</taxon>
        <taxon>Hymenobacter</taxon>
    </lineage>
</organism>
<protein>
    <recommendedName>
        <fullName evidence="3">Lipocalin-like domain-containing protein</fullName>
    </recommendedName>
</protein>
<sequence>MKTQLTFYSVMKSFVRGLFVTSFLAVGSLITSCSKDALPTFEEGLVGRWEWQQTAAQSQRLLTPDNTGHRVVVEFDRRGRARFYQDGTLISAAAFSVRRELGGFGKQSKHLIIYRGYQNNQYYSVAGNKLQLQDTNGKLLAHTYTRVVPEVSAQLPDHKPY</sequence>